<keyword evidence="14" id="KW-0206">Cytoskeleton</keyword>
<accession>A0A9P0A4P4</accession>
<evidence type="ECO:0000256" key="4">
    <source>
        <dbReference type="ARBA" id="ARBA00007574"/>
    </source>
</evidence>
<name>A0A9P0A4P4_BEMTA</name>
<comment type="subunit">
    <text evidence="15">Cross-link to form 2 major subcomplexes: one consisting of SGCB, SGCD and SGCG and the other consisting of SGCB and SGCD. The association between SGCB and SGCG is particularly strong while SGCA is loosely associated with the other sarcoglycans.</text>
</comment>
<dbReference type="InterPro" id="IPR027659">
    <property type="entry name" value="Sgcb"/>
</dbReference>
<evidence type="ECO:0000256" key="3">
    <source>
        <dbReference type="ARBA" id="ARBA00004274"/>
    </source>
</evidence>
<evidence type="ECO:0000256" key="14">
    <source>
        <dbReference type="ARBA" id="ARBA00023212"/>
    </source>
</evidence>
<dbReference type="PANTHER" id="PTHR21142:SF2">
    <property type="entry name" value="BETA-SARCOGLYCAN"/>
    <property type="match status" value="1"/>
</dbReference>
<evidence type="ECO:0000313" key="18">
    <source>
        <dbReference type="EMBL" id="CAH0384120.1"/>
    </source>
</evidence>
<evidence type="ECO:0000256" key="10">
    <source>
        <dbReference type="ARBA" id="ARBA00022989"/>
    </source>
</evidence>
<keyword evidence="11 17" id="KW-0472">Membrane</keyword>
<evidence type="ECO:0000256" key="17">
    <source>
        <dbReference type="SAM" id="Phobius"/>
    </source>
</evidence>
<keyword evidence="13" id="KW-0325">Glycoprotein</keyword>
<feature type="compositionally biased region" description="Basic and acidic residues" evidence="16">
    <location>
        <begin position="143"/>
        <end position="161"/>
    </location>
</feature>
<sequence>MVIRTNTASRADKGKKFPESCISGRNHETFRISSLPIDGSISRVSQHSEGHGAGDSGQHLDLRDENGSKRSAWASKTSALSVTKSRDDPPNDLRERTIKFGVGRNNYLKGSTEFLSRSKRKILKNIRIRRKNRETRKRPATPRHCETMEKMEDSSRDRKSDPGETHAFCIFSLLIFFLVLGNLTLTLLIIKVLRIGYGMESIESNTLENLLKFYGDADLGELYKPDGKLSGFKDLPVVIGGTAGSVGFELIDHHHNRTPVQNLRVEKNGTHLKNVTNFEVVDPATGRPVFSTSFPKFFLPPGMSKIDVNIVHTRRIASPINTTLYLRSESVTRLKGNEGTRMRGKSVMWTADGDIFVKSVNGSLILSGKNGIILDLKSLHIAQNKFNKTVSTHYKLCVCMPSGKVFRIPMTQRYNMHLACNYVDQIIGKSPC</sequence>
<dbReference type="GO" id="GO:0005856">
    <property type="term" value="C:cytoskeleton"/>
    <property type="evidence" value="ECO:0007669"/>
    <property type="project" value="UniProtKB-SubCell"/>
</dbReference>
<reference evidence="18" key="1">
    <citation type="submission" date="2021-12" db="EMBL/GenBank/DDBJ databases">
        <authorList>
            <person name="King R."/>
        </authorList>
    </citation>
    <scope>NUCLEOTIDE SEQUENCE</scope>
</reference>
<dbReference type="Proteomes" id="UP001152759">
    <property type="component" value="Chromosome 2"/>
</dbReference>
<keyword evidence="6" id="KW-1003">Cell membrane</keyword>
<dbReference type="AlphaFoldDB" id="A0A9P0A4P4"/>
<keyword evidence="12" id="KW-1015">Disulfide bond</keyword>
<organism evidence="18 19">
    <name type="scientific">Bemisia tabaci</name>
    <name type="common">Sweetpotato whitefly</name>
    <name type="synonym">Aleurodes tabaci</name>
    <dbReference type="NCBI Taxonomy" id="7038"/>
    <lineage>
        <taxon>Eukaryota</taxon>
        <taxon>Metazoa</taxon>
        <taxon>Ecdysozoa</taxon>
        <taxon>Arthropoda</taxon>
        <taxon>Hexapoda</taxon>
        <taxon>Insecta</taxon>
        <taxon>Pterygota</taxon>
        <taxon>Neoptera</taxon>
        <taxon>Paraneoptera</taxon>
        <taxon>Hemiptera</taxon>
        <taxon>Sternorrhyncha</taxon>
        <taxon>Aleyrodoidea</taxon>
        <taxon>Aleyrodidae</taxon>
        <taxon>Aleyrodinae</taxon>
        <taxon>Bemisia</taxon>
    </lineage>
</organism>
<evidence type="ECO:0000256" key="7">
    <source>
        <dbReference type="ARBA" id="ARBA00022490"/>
    </source>
</evidence>
<proteinExistence type="inferred from homology"/>
<feature type="compositionally biased region" description="Basic and acidic residues" evidence="16">
    <location>
        <begin position="84"/>
        <end position="96"/>
    </location>
</feature>
<evidence type="ECO:0000256" key="12">
    <source>
        <dbReference type="ARBA" id="ARBA00023157"/>
    </source>
</evidence>
<feature type="transmembrane region" description="Helical" evidence="17">
    <location>
        <begin position="165"/>
        <end position="190"/>
    </location>
</feature>
<keyword evidence="8 17" id="KW-0812">Transmembrane</keyword>
<keyword evidence="10 17" id="KW-1133">Transmembrane helix</keyword>
<feature type="region of interest" description="Disordered" evidence="16">
    <location>
        <begin position="42"/>
        <end position="96"/>
    </location>
</feature>
<dbReference type="PANTHER" id="PTHR21142">
    <property type="entry name" value="SARCOGLYCANS"/>
    <property type="match status" value="1"/>
</dbReference>
<feature type="region of interest" description="Disordered" evidence="16">
    <location>
        <begin position="132"/>
        <end position="161"/>
    </location>
</feature>
<comment type="function">
    <text evidence="1">Component of the sarcoglycan complex, a subcomplex of the dystrophin-glycoprotein complex which forms a link between the F-actin cytoskeleton and the extracellular matrix.</text>
</comment>
<comment type="similarity">
    <text evidence="4">Belongs to the sarcoglycan beta/delta/gamma/zeta family.</text>
</comment>
<evidence type="ECO:0000256" key="5">
    <source>
        <dbReference type="ARBA" id="ARBA00015329"/>
    </source>
</evidence>
<keyword evidence="9" id="KW-0735">Signal-anchor</keyword>
<comment type="subcellular location">
    <subcellularLocation>
        <location evidence="3">Cell membrane</location>
        <location evidence="3">Sarcolemma</location>
        <topology evidence="3">Single-pass type II membrane protein</topology>
    </subcellularLocation>
    <subcellularLocation>
        <location evidence="2">Cytoplasm</location>
        <location evidence="2">Cytoskeleton</location>
    </subcellularLocation>
</comment>
<dbReference type="GO" id="GO:0042383">
    <property type="term" value="C:sarcolemma"/>
    <property type="evidence" value="ECO:0007669"/>
    <property type="project" value="UniProtKB-SubCell"/>
</dbReference>
<evidence type="ECO:0000256" key="2">
    <source>
        <dbReference type="ARBA" id="ARBA00004245"/>
    </source>
</evidence>
<evidence type="ECO:0000256" key="9">
    <source>
        <dbReference type="ARBA" id="ARBA00022968"/>
    </source>
</evidence>
<gene>
    <name evidence="18" type="ORF">BEMITA_LOCUS3495</name>
</gene>
<dbReference type="InterPro" id="IPR006875">
    <property type="entry name" value="Sarcoglycan"/>
</dbReference>
<feature type="region of interest" description="Disordered" evidence="16">
    <location>
        <begin position="1"/>
        <end position="22"/>
    </location>
</feature>
<evidence type="ECO:0000256" key="16">
    <source>
        <dbReference type="SAM" id="MobiDB-lite"/>
    </source>
</evidence>
<evidence type="ECO:0000256" key="13">
    <source>
        <dbReference type="ARBA" id="ARBA00023180"/>
    </source>
</evidence>
<evidence type="ECO:0000256" key="15">
    <source>
        <dbReference type="ARBA" id="ARBA00026041"/>
    </source>
</evidence>
<dbReference type="Pfam" id="PF04790">
    <property type="entry name" value="Sarcoglycan_1"/>
    <property type="match status" value="1"/>
</dbReference>
<keyword evidence="7" id="KW-0963">Cytoplasm</keyword>
<keyword evidence="19" id="KW-1185">Reference proteome</keyword>
<dbReference type="GO" id="GO:0007517">
    <property type="term" value="P:muscle organ development"/>
    <property type="evidence" value="ECO:0007669"/>
    <property type="project" value="InterPro"/>
</dbReference>
<evidence type="ECO:0000256" key="11">
    <source>
        <dbReference type="ARBA" id="ARBA00023136"/>
    </source>
</evidence>
<feature type="compositionally biased region" description="Basic and acidic residues" evidence="16">
    <location>
        <begin position="46"/>
        <end position="68"/>
    </location>
</feature>
<evidence type="ECO:0000313" key="19">
    <source>
        <dbReference type="Proteomes" id="UP001152759"/>
    </source>
</evidence>
<dbReference type="GO" id="GO:0016012">
    <property type="term" value="C:sarcoglycan complex"/>
    <property type="evidence" value="ECO:0007669"/>
    <property type="project" value="InterPro"/>
</dbReference>
<evidence type="ECO:0000256" key="6">
    <source>
        <dbReference type="ARBA" id="ARBA00022475"/>
    </source>
</evidence>
<feature type="compositionally biased region" description="Basic residues" evidence="16">
    <location>
        <begin position="132"/>
        <end position="141"/>
    </location>
</feature>
<dbReference type="EMBL" id="OU963863">
    <property type="protein sequence ID" value="CAH0384120.1"/>
    <property type="molecule type" value="Genomic_DNA"/>
</dbReference>
<feature type="compositionally biased region" description="Polar residues" evidence="16">
    <location>
        <begin position="74"/>
        <end position="83"/>
    </location>
</feature>
<protein>
    <recommendedName>
        <fullName evidence="5">Beta-sarcoglycan</fullName>
    </recommendedName>
</protein>
<evidence type="ECO:0000256" key="8">
    <source>
        <dbReference type="ARBA" id="ARBA00022692"/>
    </source>
</evidence>
<evidence type="ECO:0000256" key="1">
    <source>
        <dbReference type="ARBA" id="ARBA00002860"/>
    </source>
</evidence>